<dbReference type="PROSITE" id="PS50061">
    <property type="entry name" value="ETS_DOMAIN_3"/>
    <property type="match status" value="1"/>
</dbReference>
<dbReference type="Proteomes" id="UP000038045">
    <property type="component" value="Unplaced"/>
</dbReference>
<dbReference type="SUPFAM" id="SSF46785">
    <property type="entry name" value="Winged helix' DNA-binding domain"/>
    <property type="match status" value="1"/>
</dbReference>
<sequence length="262" mass="31217">MTSSQEKDVNSILKNNDYFLNSLPTTIDGRTKVKTPLVNYIDYSSCPYNMKLLQLRKSSHKHSNQLWSFLLFLLSNKKDYGKLIYWCGPCGLFRISNIEQFLSLWELLNKSKDQNKVDIIRCMERYSRKYKFIKIIGKHRRGDYFYKFDLKHLNEYLNKKRHKNDEFGDNFDDVDVVKNNINNIILSYEKKIVLYMKNELSLDDLENHKNFMVMESKNIIFNFINKNEGNEANINLGLSMLYSINTLSQIINYYKENKCLNK</sequence>
<evidence type="ECO:0000259" key="2">
    <source>
        <dbReference type="PROSITE" id="PS50061"/>
    </source>
</evidence>
<dbReference type="GO" id="GO:0003700">
    <property type="term" value="F:DNA-binding transcription factor activity"/>
    <property type="evidence" value="ECO:0007669"/>
    <property type="project" value="InterPro"/>
</dbReference>
<evidence type="ECO:0000313" key="3">
    <source>
        <dbReference type="Proteomes" id="UP000038045"/>
    </source>
</evidence>
<protein>
    <submittedName>
        <fullName evidence="4">ETS domain-containing protein</fullName>
    </submittedName>
</protein>
<dbReference type="WBParaSite" id="PTRK_0001313700.1">
    <property type="protein sequence ID" value="PTRK_0001313700.1"/>
    <property type="gene ID" value="PTRK_0001313700"/>
</dbReference>
<evidence type="ECO:0000256" key="1">
    <source>
        <dbReference type="ARBA" id="ARBA00005562"/>
    </source>
</evidence>
<accession>A0A0N4ZWS1</accession>
<dbReference type="STRING" id="131310.A0A0N4ZWS1"/>
<dbReference type="InterPro" id="IPR036390">
    <property type="entry name" value="WH_DNA-bd_sf"/>
</dbReference>
<dbReference type="GO" id="GO:0043565">
    <property type="term" value="F:sequence-specific DNA binding"/>
    <property type="evidence" value="ECO:0007669"/>
    <property type="project" value="InterPro"/>
</dbReference>
<reference evidence="4" key="1">
    <citation type="submission" date="2017-02" db="UniProtKB">
        <authorList>
            <consortium name="WormBaseParasite"/>
        </authorList>
    </citation>
    <scope>IDENTIFICATION</scope>
</reference>
<evidence type="ECO:0000313" key="4">
    <source>
        <dbReference type="WBParaSite" id="PTRK_0001313700.1"/>
    </source>
</evidence>
<proteinExistence type="inferred from homology"/>
<dbReference type="Gene3D" id="1.10.10.10">
    <property type="entry name" value="Winged helix-like DNA-binding domain superfamily/Winged helix DNA-binding domain"/>
    <property type="match status" value="1"/>
</dbReference>
<feature type="domain" description="ETS" evidence="2">
    <location>
        <begin position="64"/>
        <end position="149"/>
    </location>
</feature>
<dbReference type="AlphaFoldDB" id="A0A0N4ZWS1"/>
<keyword evidence="3" id="KW-1185">Reference proteome</keyword>
<dbReference type="InterPro" id="IPR000418">
    <property type="entry name" value="Ets_dom"/>
</dbReference>
<comment type="similarity">
    <text evidence="1">Belongs to the ETS family.</text>
</comment>
<name>A0A0N4ZWS1_PARTI</name>
<organism evidence="3 4">
    <name type="scientific">Parastrongyloides trichosuri</name>
    <name type="common">Possum-specific nematode worm</name>
    <dbReference type="NCBI Taxonomy" id="131310"/>
    <lineage>
        <taxon>Eukaryota</taxon>
        <taxon>Metazoa</taxon>
        <taxon>Ecdysozoa</taxon>
        <taxon>Nematoda</taxon>
        <taxon>Chromadorea</taxon>
        <taxon>Rhabditida</taxon>
        <taxon>Tylenchina</taxon>
        <taxon>Panagrolaimomorpha</taxon>
        <taxon>Strongyloidoidea</taxon>
        <taxon>Strongyloididae</taxon>
        <taxon>Parastrongyloides</taxon>
    </lineage>
</organism>
<dbReference type="InterPro" id="IPR036388">
    <property type="entry name" value="WH-like_DNA-bd_sf"/>
</dbReference>